<feature type="non-terminal residue" evidence="2">
    <location>
        <position position="123"/>
    </location>
</feature>
<dbReference type="EMBL" id="JADNYJ010000019">
    <property type="protein sequence ID" value="KAF8906288.1"/>
    <property type="molecule type" value="Genomic_DNA"/>
</dbReference>
<feature type="chain" id="PRO_5040311979" evidence="1">
    <location>
        <begin position="22"/>
        <end position="123"/>
    </location>
</feature>
<evidence type="ECO:0000256" key="1">
    <source>
        <dbReference type="SAM" id="SignalP"/>
    </source>
</evidence>
<name>A0A9P5TR00_GYMJU</name>
<sequence>HEQLELPFLLVILFCVGCAHGASPKPPRFRFRGIGSNTLARTSPSPSPSPVASVTFTGRLEVRSPQDGSVLGVVRNWATGGTISGVNSLSNGKISLFNSLTTIAPVRNQYFWRLSVHLSLSSL</sequence>
<evidence type="ECO:0000313" key="3">
    <source>
        <dbReference type="Proteomes" id="UP000724874"/>
    </source>
</evidence>
<dbReference type="OrthoDB" id="3167181at2759"/>
<keyword evidence="1" id="KW-0732">Signal</keyword>
<reference evidence="2" key="1">
    <citation type="submission" date="2020-11" db="EMBL/GenBank/DDBJ databases">
        <authorList>
            <consortium name="DOE Joint Genome Institute"/>
            <person name="Ahrendt S."/>
            <person name="Riley R."/>
            <person name="Andreopoulos W."/>
            <person name="LaButti K."/>
            <person name="Pangilinan J."/>
            <person name="Ruiz-duenas F.J."/>
            <person name="Barrasa J.M."/>
            <person name="Sanchez-Garcia M."/>
            <person name="Camarero S."/>
            <person name="Miyauchi S."/>
            <person name="Serrano A."/>
            <person name="Linde D."/>
            <person name="Babiker R."/>
            <person name="Drula E."/>
            <person name="Ayuso-Fernandez I."/>
            <person name="Pacheco R."/>
            <person name="Padilla G."/>
            <person name="Ferreira P."/>
            <person name="Barriuso J."/>
            <person name="Kellner H."/>
            <person name="Castanera R."/>
            <person name="Alfaro M."/>
            <person name="Ramirez L."/>
            <person name="Pisabarro A.G."/>
            <person name="Kuo A."/>
            <person name="Tritt A."/>
            <person name="Lipzen A."/>
            <person name="He G."/>
            <person name="Yan M."/>
            <person name="Ng V."/>
            <person name="Cullen D."/>
            <person name="Martin F."/>
            <person name="Rosso M.-N."/>
            <person name="Henrissat B."/>
            <person name="Hibbett D."/>
            <person name="Martinez A.T."/>
            <person name="Grigoriev I.V."/>
        </authorList>
    </citation>
    <scope>NUCLEOTIDE SEQUENCE</scope>
    <source>
        <strain evidence="2">AH 44721</strain>
    </source>
</reference>
<accession>A0A9P5TR00</accession>
<organism evidence="2 3">
    <name type="scientific">Gymnopilus junonius</name>
    <name type="common">Spectacular rustgill mushroom</name>
    <name type="synonym">Gymnopilus spectabilis subsp. junonius</name>
    <dbReference type="NCBI Taxonomy" id="109634"/>
    <lineage>
        <taxon>Eukaryota</taxon>
        <taxon>Fungi</taxon>
        <taxon>Dikarya</taxon>
        <taxon>Basidiomycota</taxon>
        <taxon>Agaricomycotina</taxon>
        <taxon>Agaricomycetes</taxon>
        <taxon>Agaricomycetidae</taxon>
        <taxon>Agaricales</taxon>
        <taxon>Agaricineae</taxon>
        <taxon>Hymenogastraceae</taxon>
        <taxon>Gymnopilus</taxon>
    </lineage>
</organism>
<comment type="caution">
    <text evidence="2">The sequence shown here is derived from an EMBL/GenBank/DDBJ whole genome shotgun (WGS) entry which is preliminary data.</text>
</comment>
<dbReference type="Proteomes" id="UP000724874">
    <property type="component" value="Unassembled WGS sequence"/>
</dbReference>
<protein>
    <submittedName>
        <fullName evidence="2">Uncharacterized protein</fullName>
    </submittedName>
</protein>
<gene>
    <name evidence="2" type="ORF">CPB84DRAFT_1770450</name>
</gene>
<dbReference type="AlphaFoldDB" id="A0A9P5TR00"/>
<evidence type="ECO:0000313" key="2">
    <source>
        <dbReference type="EMBL" id="KAF8906288.1"/>
    </source>
</evidence>
<proteinExistence type="predicted"/>
<feature type="signal peptide" evidence="1">
    <location>
        <begin position="1"/>
        <end position="21"/>
    </location>
</feature>
<keyword evidence="3" id="KW-1185">Reference proteome</keyword>